<sequence length="130" mass="14832">MWLLYVIPDYTRWHYSGGLKALWRNVRVFFTFLVHLFSLPILVRTIFLPWRRMNESYKKGFDPGDFFSTLVVNTVLRLVGFVIRLVVILVGVCLLALATICSVLIVLSWLLAPLIVVFLLSLGFANLAGS</sequence>
<dbReference type="Proteomes" id="UP000176800">
    <property type="component" value="Unassembled WGS sequence"/>
</dbReference>
<dbReference type="EMBL" id="MHWE01000021">
    <property type="protein sequence ID" value="OHB03259.1"/>
    <property type="molecule type" value="Genomic_DNA"/>
</dbReference>
<feature type="transmembrane region" description="Helical" evidence="1">
    <location>
        <begin position="28"/>
        <end position="50"/>
    </location>
</feature>
<protein>
    <submittedName>
        <fullName evidence="2">Uncharacterized protein</fullName>
    </submittedName>
</protein>
<feature type="transmembrane region" description="Helical" evidence="1">
    <location>
        <begin position="70"/>
        <end position="97"/>
    </location>
</feature>
<evidence type="ECO:0000313" key="2">
    <source>
        <dbReference type="EMBL" id="OHB03259.1"/>
    </source>
</evidence>
<name>A0A1G2U1G9_9BACT</name>
<gene>
    <name evidence="2" type="ORF">A3B14_00595</name>
</gene>
<evidence type="ECO:0000313" key="3">
    <source>
        <dbReference type="Proteomes" id="UP000176800"/>
    </source>
</evidence>
<proteinExistence type="predicted"/>
<keyword evidence="1" id="KW-0812">Transmembrane</keyword>
<dbReference type="AlphaFoldDB" id="A0A1G2U1G9"/>
<comment type="caution">
    <text evidence="2">The sequence shown here is derived from an EMBL/GenBank/DDBJ whole genome shotgun (WGS) entry which is preliminary data.</text>
</comment>
<keyword evidence="1" id="KW-1133">Transmembrane helix</keyword>
<reference evidence="2 3" key="1">
    <citation type="journal article" date="2016" name="Nat. Commun.">
        <title>Thousands of microbial genomes shed light on interconnected biogeochemical processes in an aquifer system.</title>
        <authorList>
            <person name="Anantharaman K."/>
            <person name="Brown C.T."/>
            <person name="Hug L.A."/>
            <person name="Sharon I."/>
            <person name="Castelle C.J."/>
            <person name="Probst A.J."/>
            <person name="Thomas B.C."/>
            <person name="Singh A."/>
            <person name="Wilkins M.J."/>
            <person name="Karaoz U."/>
            <person name="Brodie E.L."/>
            <person name="Williams K.H."/>
            <person name="Hubbard S.S."/>
            <person name="Banfield J.F."/>
        </authorList>
    </citation>
    <scope>NUCLEOTIDE SEQUENCE [LARGE SCALE GENOMIC DNA]</scope>
</reference>
<feature type="transmembrane region" description="Helical" evidence="1">
    <location>
        <begin position="103"/>
        <end position="128"/>
    </location>
</feature>
<accession>A0A1G2U1G9</accession>
<evidence type="ECO:0000256" key="1">
    <source>
        <dbReference type="SAM" id="Phobius"/>
    </source>
</evidence>
<keyword evidence="1" id="KW-0472">Membrane</keyword>
<organism evidence="2 3">
    <name type="scientific">Candidatus Zambryskibacteria bacterium RIFCSPLOWO2_01_FULL_45_21</name>
    <dbReference type="NCBI Taxonomy" id="1802761"/>
    <lineage>
        <taxon>Bacteria</taxon>
        <taxon>Candidatus Zambryskiibacteriota</taxon>
    </lineage>
</organism>